<comment type="caution">
    <text evidence="3">The sequence shown here is derived from an EMBL/GenBank/DDBJ whole genome shotgun (WGS) entry which is preliminary data.</text>
</comment>
<keyword evidence="1" id="KW-1133">Transmembrane helix</keyword>
<feature type="signal peptide" evidence="2">
    <location>
        <begin position="1"/>
        <end position="20"/>
    </location>
</feature>
<accession>A0A1C7NM28</accession>
<keyword evidence="1" id="KW-0472">Membrane</keyword>
<dbReference type="AlphaFoldDB" id="A0A1C7NM28"/>
<keyword evidence="4" id="KW-1185">Reference proteome</keyword>
<sequence>MNLLLKLIVAFTLFSQDVFTQNSTGFDKTVDRYNFKTTMTNVSLSGFTIEYKNYYKVVTNTITSKSYCLVGFEQPIPEGCHSETTVSIPVKSFSVDSDAYGVIPFIELLDLQKNITKTATTNITSPCIANGSRDTNITSPDMIFSFSTSYGATYVDFSANQDTLLPLQKASWLLYIGAFFDLELKSSAVYNQIVNNYNCHKDNLARLGYSPKGVAWTTFESSDSLFTLHSDVYYHQLTMDANAHLVATNMAQPDVFQVNITIQQMNLATALRGADYILDTSQTSLMFDNWIRAGQSYFAAGNPYIEIPAINQHKVYTVNRLINANQVSDWTQRSAARPDLALLDLIKLVYPDFSVPSNDLFPIWLTPYNQVNETRQVLTTDGYGGCQDISMRAFEQSECVLGASVGSTFIERPHLTEGGKAGISVGSIALFFIGVALALWAYRRYRRRQHSYLSNHGFYKLEEM</sequence>
<dbReference type="STRING" id="101091.A0A1C7NM28"/>
<dbReference type="PANTHER" id="PTHR38360">
    <property type="entry name" value="OS03G0120000 PROTEIN"/>
    <property type="match status" value="1"/>
</dbReference>
<dbReference type="EMBL" id="LUGH01000066">
    <property type="protein sequence ID" value="OBZ90050.1"/>
    <property type="molecule type" value="Genomic_DNA"/>
</dbReference>
<protein>
    <recommendedName>
        <fullName evidence="5">Periplasmic binding protein</fullName>
    </recommendedName>
</protein>
<reference evidence="3 4" key="1">
    <citation type="submission" date="2016-03" db="EMBL/GenBank/DDBJ databases">
        <title>Choanephora cucurbitarum.</title>
        <authorList>
            <person name="Min B."/>
            <person name="Park H."/>
            <person name="Park J.-H."/>
            <person name="Shin H.-D."/>
            <person name="Choi I.-G."/>
        </authorList>
    </citation>
    <scope>NUCLEOTIDE SEQUENCE [LARGE SCALE GENOMIC DNA]</scope>
    <source>
        <strain evidence="3 4">KUS-F28377</strain>
    </source>
</reference>
<dbReference type="InParanoid" id="A0A1C7NM28"/>
<feature type="transmembrane region" description="Helical" evidence="1">
    <location>
        <begin position="421"/>
        <end position="442"/>
    </location>
</feature>
<gene>
    <name evidence="3" type="ORF">A0J61_01905</name>
</gene>
<evidence type="ECO:0008006" key="5">
    <source>
        <dbReference type="Google" id="ProtNLM"/>
    </source>
</evidence>
<evidence type="ECO:0000313" key="4">
    <source>
        <dbReference type="Proteomes" id="UP000093000"/>
    </source>
</evidence>
<keyword evidence="2" id="KW-0732">Signal</keyword>
<dbReference type="OrthoDB" id="409848at2759"/>
<evidence type="ECO:0000313" key="3">
    <source>
        <dbReference type="EMBL" id="OBZ90050.1"/>
    </source>
</evidence>
<feature type="chain" id="PRO_5008889779" description="Periplasmic binding protein" evidence="2">
    <location>
        <begin position="21"/>
        <end position="464"/>
    </location>
</feature>
<keyword evidence="1" id="KW-0812">Transmembrane</keyword>
<dbReference type="PANTHER" id="PTHR38360:SF1">
    <property type="entry name" value="F12P19.7"/>
    <property type="match status" value="1"/>
</dbReference>
<organism evidence="3 4">
    <name type="scientific">Choanephora cucurbitarum</name>
    <dbReference type="NCBI Taxonomy" id="101091"/>
    <lineage>
        <taxon>Eukaryota</taxon>
        <taxon>Fungi</taxon>
        <taxon>Fungi incertae sedis</taxon>
        <taxon>Mucoromycota</taxon>
        <taxon>Mucoromycotina</taxon>
        <taxon>Mucoromycetes</taxon>
        <taxon>Mucorales</taxon>
        <taxon>Mucorineae</taxon>
        <taxon>Choanephoraceae</taxon>
        <taxon>Choanephoroideae</taxon>
        <taxon>Choanephora</taxon>
    </lineage>
</organism>
<evidence type="ECO:0000256" key="1">
    <source>
        <dbReference type="SAM" id="Phobius"/>
    </source>
</evidence>
<proteinExistence type="predicted"/>
<name>A0A1C7NM28_9FUNG</name>
<evidence type="ECO:0000256" key="2">
    <source>
        <dbReference type="SAM" id="SignalP"/>
    </source>
</evidence>
<dbReference type="Proteomes" id="UP000093000">
    <property type="component" value="Unassembled WGS sequence"/>
</dbReference>